<dbReference type="GO" id="GO:0030151">
    <property type="term" value="F:molybdenum ion binding"/>
    <property type="evidence" value="ECO:0007669"/>
    <property type="project" value="InterPro"/>
</dbReference>
<dbReference type="Pfam" id="PF03473">
    <property type="entry name" value="MOSC"/>
    <property type="match status" value="1"/>
</dbReference>
<reference evidence="2" key="1">
    <citation type="journal article" date="2014" name="Int. J. Syst. Evol. Microbiol.">
        <title>Complete genome sequence of Corynebacterium casei LMG S-19264T (=DSM 44701T), isolated from a smear-ripened cheese.</title>
        <authorList>
            <consortium name="US DOE Joint Genome Institute (JGI-PGF)"/>
            <person name="Walter F."/>
            <person name="Albersmeier A."/>
            <person name="Kalinowski J."/>
            <person name="Ruckert C."/>
        </authorList>
    </citation>
    <scope>NUCLEOTIDE SEQUENCE</scope>
    <source>
        <strain evidence="2">KCTC 32501</strain>
    </source>
</reference>
<dbReference type="Proteomes" id="UP000614287">
    <property type="component" value="Unassembled WGS sequence"/>
</dbReference>
<evidence type="ECO:0000259" key="1">
    <source>
        <dbReference type="PROSITE" id="PS51340"/>
    </source>
</evidence>
<comment type="caution">
    <text evidence="2">The sequence shown here is derived from an EMBL/GenBank/DDBJ whole genome shotgun (WGS) entry which is preliminary data.</text>
</comment>
<dbReference type="SUPFAM" id="SSF141673">
    <property type="entry name" value="MOSC N-terminal domain-like"/>
    <property type="match status" value="1"/>
</dbReference>
<name>A0A8J3CNI3_9BURK</name>
<feature type="domain" description="MOSC" evidence="1">
    <location>
        <begin position="123"/>
        <end position="282"/>
    </location>
</feature>
<dbReference type="InterPro" id="IPR005303">
    <property type="entry name" value="MOCOS_middle"/>
</dbReference>
<organism evidence="2 3">
    <name type="scientific">Formosimonas limnophila</name>
    <dbReference type="NCBI Taxonomy" id="1384487"/>
    <lineage>
        <taxon>Bacteria</taxon>
        <taxon>Pseudomonadati</taxon>
        <taxon>Pseudomonadota</taxon>
        <taxon>Betaproteobacteria</taxon>
        <taxon>Burkholderiales</taxon>
        <taxon>Burkholderiaceae</taxon>
        <taxon>Formosimonas</taxon>
    </lineage>
</organism>
<dbReference type="PANTHER" id="PTHR14237">
    <property type="entry name" value="MOLYBDOPTERIN COFACTOR SULFURASE MOSC"/>
    <property type="match status" value="1"/>
</dbReference>
<dbReference type="RefSeq" id="WP_189493352.1">
    <property type="nucleotide sequence ID" value="NZ_BMZG01000007.1"/>
</dbReference>
<evidence type="ECO:0000313" key="2">
    <source>
        <dbReference type="EMBL" id="GHA75076.1"/>
    </source>
</evidence>
<dbReference type="AlphaFoldDB" id="A0A8J3CNI3"/>
<dbReference type="EMBL" id="BMZG01000007">
    <property type="protein sequence ID" value="GHA75076.1"/>
    <property type="molecule type" value="Genomic_DNA"/>
</dbReference>
<dbReference type="Pfam" id="PF03476">
    <property type="entry name" value="MOSC_N"/>
    <property type="match status" value="1"/>
</dbReference>
<accession>A0A8J3CNI3</accession>
<dbReference type="InterPro" id="IPR005302">
    <property type="entry name" value="MoCF_Sase_C"/>
</dbReference>
<keyword evidence="3" id="KW-1185">Reference proteome</keyword>
<evidence type="ECO:0000313" key="3">
    <source>
        <dbReference type="Proteomes" id="UP000614287"/>
    </source>
</evidence>
<sequence length="285" mass="31382">MTTHDASATIAQLFIHPIKSCAAVAVDEAVLTPTGLQYDRHWMVTKPDGQFITQRSHALMALIVPSIQNGHLIINAPNMPPLALSLVATGELKTAQVWKSTVSAFDMGDLAAEWFSLFLGEPLRLMRFNADQPRLCSQEWTGEHTATTEFADGYPLLITTSSAVDELNQKLTTQGHNEVDQRRFRPNIVLADLPAHDEDLIDELHLDSESPIVIKNVKPCERCPIPSIDPDTAVYQPEAVGDTLQTYRHDTRLNGAITFGMNAIVIEGAEQIVRVGQTVGVNYAF</sequence>
<dbReference type="SUPFAM" id="SSF50800">
    <property type="entry name" value="PK beta-barrel domain-like"/>
    <property type="match status" value="1"/>
</dbReference>
<proteinExistence type="predicted"/>
<reference evidence="2" key="2">
    <citation type="submission" date="2020-09" db="EMBL/GenBank/DDBJ databases">
        <authorList>
            <person name="Sun Q."/>
            <person name="Kim S."/>
        </authorList>
    </citation>
    <scope>NUCLEOTIDE SEQUENCE</scope>
    <source>
        <strain evidence="2">KCTC 32501</strain>
    </source>
</reference>
<dbReference type="GO" id="GO:0030170">
    <property type="term" value="F:pyridoxal phosphate binding"/>
    <property type="evidence" value="ECO:0007669"/>
    <property type="project" value="InterPro"/>
</dbReference>
<dbReference type="InterPro" id="IPR011037">
    <property type="entry name" value="Pyrv_Knase-like_insert_dom_sf"/>
</dbReference>
<gene>
    <name evidence="2" type="ORF">GCM10009007_15260</name>
</gene>
<protein>
    <submittedName>
        <fullName evidence="2">Fe-S protein</fullName>
    </submittedName>
</protein>
<dbReference type="PANTHER" id="PTHR14237:SF19">
    <property type="entry name" value="MITOCHONDRIAL AMIDOXIME REDUCING COMPONENT 1"/>
    <property type="match status" value="1"/>
</dbReference>
<dbReference type="GO" id="GO:0003824">
    <property type="term" value="F:catalytic activity"/>
    <property type="evidence" value="ECO:0007669"/>
    <property type="project" value="InterPro"/>
</dbReference>
<dbReference type="PROSITE" id="PS51340">
    <property type="entry name" value="MOSC"/>
    <property type="match status" value="1"/>
</dbReference>